<dbReference type="RefSeq" id="WP_077389086.1">
    <property type="nucleotide sequence ID" value="NZ_CP019645.1"/>
</dbReference>
<feature type="binding site" evidence="12">
    <location>
        <begin position="122"/>
        <end position="126"/>
    </location>
    <ligand>
        <name>UDP-N-acetyl-alpha-D-glucosamine</name>
        <dbReference type="ChEBI" id="CHEBI:57705"/>
    </ligand>
</feature>
<keyword evidence="5 12" id="KW-0808">Transferase</keyword>
<evidence type="ECO:0000256" key="7">
    <source>
        <dbReference type="ARBA" id="ARBA00022984"/>
    </source>
</evidence>
<dbReference type="FunFam" id="3.65.10.10:FF:000001">
    <property type="entry name" value="UDP-N-acetylglucosamine 1-carboxyvinyltransferase"/>
    <property type="match status" value="1"/>
</dbReference>
<dbReference type="UniPathway" id="UPA00219"/>
<keyword evidence="6 12" id="KW-0133">Cell shape</keyword>
<dbReference type="Pfam" id="PF00275">
    <property type="entry name" value="EPSP_synthase"/>
    <property type="match status" value="1"/>
</dbReference>
<feature type="active site" description="Proton donor" evidence="12">
    <location>
        <position position="117"/>
    </location>
</feature>
<sequence length="426" mass="46348">MDYLEIEGGNTLHGSVRISGAKNAALPLLALSLLSRQPMEFYNLPEVADINTFMRLLTMLGANITTKGKGHRIIDTTSVNDTKAVYDIVRKMRASILVLGPLLTRFGHCEVSLPGGCAIGARPVDLHIKAMQKLGANIEVQGGYIIAHAKDGLKGADIVFDRITVTGTSNVVMAAALAKGKTRIINAAKEPEVVQLCQILQESGLQIQGIGTSEIIIEGTGGELLDLKPTRVIPDRIEAGTYLCIGAITNSQITLHDVCEDHIESIVLKLHEIGFETEFCSSDTNKAITIYPCKTPLKAFRITTTEYPGFPTDMQAQFMALSTQCNGSSFIKETLFENRFMHVNELQRLGANIAIDGNVAQINGKSELIGADVMATDLRASSALVLAALVAKGITRVHRIYHLDRGYEQLEVKLNRLGAKIRRLRE</sequence>
<dbReference type="InterPro" id="IPR005750">
    <property type="entry name" value="UDP_GlcNAc_COvinyl_MurA"/>
</dbReference>
<comment type="function">
    <text evidence="12">Cell wall formation. Adds enolpyruvyl to UDP-N-acetylglucosamine.</text>
</comment>
<keyword evidence="9 12" id="KW-0961">Cell wall biogenesis/degradation</keyword>
<feature type="binding site" evidence="12">
    <location>
        <position position="313"/>
    </location>
    <ligand>
        <name>UDP-N-acetyl-alpha-D-glucosamine</name>
        <dbReference type="ChEBI" id="CHEBI:57705"/>
    </ligand>
</feature>
<name>A0A1Q2LJF5_9HELI</name>
<comment type="catalytic activity">
    <reaction evidence="11 12">
        <text>phosphoenolpyruvate + UDP-N-acetyl-alpha-D-glucosamine = UDP-N-acetyl-3-O-(1-carboxyvinyl)-alpha-D-glucosamine + phosphate</text>
        <dbReference type="Rhea" id="RHEA:18681"/>
        <dbReference type="ChEBI" id="CHEBI:43474"/>
        <dbReference type="ChEBI" id="CHEBI:57705"/>
        <dbReference type="ChEBI" id="CHEBI:58702"/>
        <dbReference type="ChEBI" id="CHEBI:68483"/>
        <dbReference type="EC" id="2.5.1.7"/>
    </reaction>
</comment>
<keyword evidence="3 12" id="KW-0963">Cytoplasm</keyword>
<dbReference type="GO" id="GO:0008360">
    <property type="term" value="P:regulation of cell shape"/>
    <property type="evidence" value="ECO:0007669"/>
    <property type="project" value="UniProtKB-KW"/>
</dbReference>
<evidence type="ECO:0000256" key="11">
    <source>
        <dbReference type="ARBA" id="ARBA00047527"/>
    </source>
</evidence>
<dbReference type="SUPFAM" id="SSF55205">
    <property type="entry name" value="EPT/RTPC-like"/>
    <property type="match status" value="1"/>
</dbReference>
<evidence type="ECO:0000256" key="1">
    <source>
        <dbReference type="ARBA" id="ARBA00004496"/>
    </source>
</evidence>
<feature type="binding site" evidence="12">
    <location>
        <begin position="22"/>
        <end position="23"/>
    </location>
    <ligand>
        <name>phosphoenolpyruvate</name>
        <dbReference type="ChEBI" id="CHEBI:58702"/>
    </ligand>
</feature>
<organism evidence="14 15">
    <name type="scientific">Helicobacter bilis</name>
    <dbReference type="NCBI Taxonomy" id="37372"/>
    <lineage>
        <taxon>Bacteria</taxon>
        <taxon>Pseudomonadati</taxon>
        <taxon>Campylobacterota</taxon>
        <taxon>Epsilonproteobacteria</taxon>
        <taxon>Campylobacterales</taxon>
        <taxon>Helicobacteraceae</taxon>
        <taxon>Helicobacter</taxon>
    </lineage>
</organism>
<dbReference type="GO" id="GO:0008760">
    <property type="term" value="F:UDP-N-acetylglucosamine 1-carboxyvinyltransferase activity"/>
    <property type="evidence" value="ECO:0007669"/>
    <property type="project" value="UniProtKB-UniRule"/>
</dbReference>
<dbReference type="GO" id="GO:0009252">
    <property type="term" value="P:peptidoglycan biosynthetic process"/>
    <property type="evidence" value="ECO:0007669"/>
    <property type="project" value="UniProtKB-UniRule"/>
</dbReference>
<dbReference type="HAMAP" id="MF_00111">
    <property type="entry name" value="MurA"/>
    <property type="match status" value="1"/>
</dbReference>
<dbReference type="Proteomes" id="UP000188298">
    <property type="component" value="Chromosome"/>
</dbReference>
<reference evidence="14 15" key="1">
    <citation type="submission" date="2017-02" db="EMBL/GenBank/DDBJ databases">
        <title>Whole genome sequencing of Helicobacter bilis strain AAQJH.</title>
        <authorList>
            <person name="Conlan S."/>
            <person name="Thomas P.J."/>
            <person name="Mullikin J."/>
            <person name="Palmore T.N."/>
            <person name="Frank K.M."/>
            <person name="Segre J.A."/>
        </authorList>
    </citation>
    <scope>NUCLEOTIDE SEQUENCE [LARGE SCALE GENOMIC DNA]</scope>
    <source>
        <strain evidence="14 15">AAQJH</strain>
    </source>
</reference>
<comment type="caution">
    <text evidence="12">Lacks conserved residue(s) required for the propagation of feature annotation.</text>
</comment>
<evidence type="ECO:0000256" key="5">
    <source>
        <dbReference type="ARBA" id="ARBA00022679"/>
    </source>
</evidence>
<comment type="similarity">
    <text evidence="10 12">Belongs to the EPSP synthase family. MurA subfamily.</text>
</comment>
<dbReference type="InterPro" id="IPR036968">
    <property type="entry name" value="Enolpyruvate_Tfrase_sf"/>
</dbReference>
<dbReference type="GO" id="GO:0019277">
    <property type="term" value="P:UDP-N-acetylgalactosamine biosynthetic process"/>
    <property type="evidence" value="ECO:0007669"/>
    <property type="project" value="InterPro"/>
</dbReference>
<evidence type="ECO:0000313" key="14">
    <source>
        <dbReference type="EMBL" id="AQQ60137.1"/>
    </source>
</evidence>
<evidence type="ECO:0000313" key="15">
    <source>
        <dbReference type="Proteomes" id="UP000188298"/>
    </source>
</evidence>
<dbReference type="InterPro" id="IPR013792">
    <property type="entry name" value="RNA3'P_cycl/enolpyr_Trfase_a/b"/>
</dbReference>
<comment type="pathway">
    <text evidence="2 12">Cell wall biogenesis; peptidoglycan biosynthesis.</text>
</comment>
<feature type="modified residue" description="2-(S-cysteinyl)pyruvic acid O-phosphothioketal" evidence="12">
    <location>
        <position position="117"/>
    </location>
</feature>
<keyword evidence="8 12" id="KW-0131">Cell cycle</keyword>
<protein>
    <recommendedName>
        <fullName evidence="12">UDP-N-acetylglucosamine 1-carboxyvinyltransferase</fullName>
        <ecNumber evidence="12">2.5.1.7</ecNumber>
    </recommendedName>
    <alternativeName>
        <fullName evidence="12">Enoylpyruvate transferase</fullName>
    </alternativeName>
    <alternativeName>
        <fullName evidence="12">UDP-N-acetylglucosamine enolpyruvyl transferase</fullName>
        <shortName evidence="12">EPT</shortName>
    </alternativeName>
</protein>
<dbReference type="InterPro" id="IPR050068">
    <property type="entry name" value="MurA_subfamily"/>
</dbReference>
<evidence type="ECO:0000256" key="12">
    <source>
        <dbReference type="HAMAP-Rule" id="MF_00111"/>
    </source>
</evidence>
<evidence type="ECO:0000256" key="4">
    <source>
        <dbReference type="ARBA" id="ARBA00022618"/>
    </source>
</evidence>
<feature type="binding site" evidence="12">
    <location>
        <position position="335"/>
    </location>
    <ligand>
        <name>UDP-N-acetyl-alpha-D-glucosamine</name>
        <dbReference type="ChEBI" id="CHEBI:57705"/>
    </ligand>
</feature>
<comment type="subcellular location">
    <subcellularLocation>
        <location evidence="1 12">Cytoplasm</location>
    </subcellularLocation>
</comment>
<gene>
    <name evidence="12" type="primary">murA</name>
    <name evidence="14" type="ORF">XJ32_08575</name>
</gene>
<proteinExistence type="inferred from homology"/>
<accession>A0A1Q2LJF5</accession>
<evidence type="ECO:0000256" key="10">
    <source>
        <dbReference type="ARBA" id="ARBA00038367"/>
    </source>
</evidence>
<evidence type="ECO:0000259" key="13">
    <source>
        <dbReference type="Pfam" id="PF00275"/>
    </source>
</evidence>
<keyword evidence="7 12" id="KW-0573">Peptidoglycan synthesis</keyword>
<dbReference type="InterPro" id="IPR001986">
    <property type="entry name" value="Enolpyruvate_Tfrase_dom"/>
</dbReference>
<dbReference type="PANTHER" id="PTHR43783:SF1">
    <property type="entry name" value="UDP-N-ACETYLGLUCOSAMINE 1-CARBOXYVINYLTRANSFERASE"/>
    <property type="match status" value="1"/>
</dbReference>
<dbReference type="GO" id="GO:0051301">
    <property type="term" value="P:cell division"/>
    <property type="evidence" value="ECO:0007669"/>
    <property type="project" value="UniProtKB-KW"/>
</dbReference>
<dbReference type="NCBIfam" id="TIGR01072">
    <property type="entry name" value="murA"/>
    <property type="match status" value="1"/>
</dbReference>
<evidence type="ECO:0000256" key="9">
    <source>
        <dbReference type="ARBA" id="ARBA00023316"/>
    </source>
</evidence>
<dbReference type="PANTHER" id="PTHR43783">
    <property type="entry name" value="UDP-N-ACETYLGLUCOSAMINE 1-CARBOXYVINYLTRANSFERASE"/>
    <property type="match status" value="1"/>
</dbReference>
<dbReference type="EMBL" id="CP019645">
    <property type="protein sequence ID" value="AQQ60137.1"/>
    <property type="molecule type" value="Genomic_DNA"/>
</dbReference>
<dbReference type="EC" id="2.5.1.7" evidence="12"/>
<evidence type="ECO:0000256" key="3">
    <source>
        <dbReference type="ARBA" id="ARBA00022490"/>
    </source>
</evidence>
<dbReference type="NCBIfam" id="NF006873">
    <property type="entry name" value="PRK09369.1"/>
    <property type="match status" value="1"/>
</dbReference>
<feature type="binding site" evidence="12">
    <location>
        <position position="93"/>
    </location>
    <ligand>
        <name>UDP-N-acetyl-alpha-D-glucosamine</name>
        <dbReference type="ChEBI" id="CHEBI:57705"/>
    </ligand>
</feature>
<dbReference type="AlphaFoldDB" id="A0A1Q2LJF5"/>
<dbReference type="GO" id="GO:0005737">
    <property type="term" value="C:cytoplasm"/>
    <property type="evidence" value="ECO:0007669"/>
    <property type="project" value="UniProtKB-SubCell"/>
</dbReference>
<dbReference type="Gene3D" id="3.65.10.10">
    <property type="entry name" value="Enolpyruvate transferase domain"/>
    <property type="match status" value="2"/>
</dbReference>
<feature type="domain" description="Enolpyruvate transferase" evidence="13">
    <location>
        <begin position="7"/>
        <end position="414"/>
    </location>
</feature>
<dbReference type="KEGG" id="hbl:XJ32_08575"/>
<dbReference type="CDD" id="cd01555">
    <property type="entry name" value="UdpNAET"/>
    <property type="match status" value="1"/>
</dbReference>
<evidence type="ECO:0000256" key="2">
    <source>
        <dbReference type="ARBA" id="ARBA00004752"/>
    </source>
</evidence>
<keyword evidence="4 12" id="KW-0132">Cell division</keyword>
<evidence type="ECO:0000256" key="6">
    <source>
        <dbReference type="ARBA" id="ARBA00022960"/>
    </source>
</evidence>
<evidence type="ECO:0000256" key="8">
    <source>
        <dbReference type="ARBA" id="ARBA00023306"/>
    </source>
</evidence>
<keyword evidence="12" id="KW-0670">Pyruvate</keyword>
<dbReference type="GO" id="GO:0071555">
    <property type="term" value="P:cell wall organization"/>
    <property type="evidence" value="ECO:0007669"/>
    <property type="project" value="UniProtKB-KW"/>
</dbReference>